<dbReference type="AlphaFoldDB" id="A0A366LRJ0"/>
<evidence type="ECO:0008006" key="4">
    <source>
        <dbReference type="Google" id="ProtNLM"/>
    </source>
</evidence>
<proteinExistence type="predicted"/>
<dbReference type="Gene3D" id="3.40.1800.10">
    <property type="entry name" value="His-Me finger endonucleases"/>
    <property type="match status" value="1"/>
</dbReference>
<name>A0A366LRJ0_9ACTN</name>
<evidence type="ECO:0000256" key="1">
    <source>
        <dbReference type="SAM" id="MobiDB-lite"/>
    </source>
</evidence>
<sequence length="194" mass="22358">MDTEMRTCSRCKNEKPLTEFHAGEKKIRKDGSQYVRPRTVCKACVNARRRELALDPTRRQANASYYHRAKAEDPDRWDFLWGKTAKIRKYGLTPDDLERLRRELGNRCPICMREASLVMDHDHKTGRLRGLICGTCNTGLGLLGDNIGRLFRAIGYLHDYIGPEVPPKQRRTRRKLPPISAIKDAYQESADESL</sequence>
<reference evidence="2 3" key="1">
    <citation type="submission" date="2018-06" db="EMBL/GenBank/DDBJ databases">
        <title>Sphaerisporangium craniellae sp. nov., isolated from a marine sponge in the South China Sea.</title>
        <authorList>
            <person name="Li L."/>
        </authorList>
    </citation>
    <scope>NUCLEOTIDE SEQUENCE [LARGE SCALE GENOMIC DNA]</scope>
    <source>
        <strain evidence="2 3">LHW63015</strain>
    </source>
</reference>
<dbReference type="InterPro" id="IPR004211">
    <property type="entry name" value="Endonuclease_7"/>
</dbReference>
<feature type="region of interest" description="Disordered" evidence="1">
    <location>
        <begin position="167"/>
        <end position="194"/>
    </location>
</feature>
<dbReference type="InterPro" id="IPR038563">
    <property type="entry name" value="Endonuclease_7_sf"/>
</dbReference>
<dbReference type="Pfam" id="PF02945">
    <property type="entry name" value="Endonuclease_7"/>
    <property type="match status" value="1"/>
</dbReference>
<protein>
    <recommendedName>
        <fullName evidence="4">Recombination endonuclease VII</fullName>
    </recommendedName>
</protein>
<keyword evidence="3" id="KW-1185">Reference proteome</keyword>
<evidence type="ECO:0000313" key="3">
    <source>
        <dbReference type="Proteomes" id="UP000253303"/>
    </source>
</evidence>
<organism evidence="2 3">
    <name type="scientific">Spongiactinospora rosea</name>
    <dbReference type="NCBI Taxonomy" id="2248750"/>
    <lineage>
        <taxon>Bacteria</taxon>
        <taxon>Bacillati</taxon>
        <taxon>Actinomycetota</taxon>
        <taxon>Actinomycetes</taxon>
        <taxon>Streptosporangiales</taxon>
        <taxon>Streptosporangiaceae</taxon>
        <taxon>Spongiactinospora</taxon>
    </lineage>
</organism>
<accession>A0A366LRJ0</accession>
<dbReference type="EMBL" id="QMEY01000018">
    <property type="protein sequence ID" value="RBQ16230.1"/>
    <property type="molecule type" value="Genomic_DNA"/>
</dbReference>
<gene>
    <name evidence="2" type="ORF">DP939_32025</name>
</gene>
<dbReference type="SUPFAM" id="SSF54060">
    <property type="entry name" value="His-Me finger endonucleases"/>
    <property type="match status" value="1"/>
</dbReference>
<dbReference type="Proteomes" id="UP000253303">
    <property type="component" value="Unassembled WGS sequence"/>
</dbReference>
<evidence type="ECO:0000313" key="2">
    <source>
        <dbReference type="EMBL" id="RBQ16230.1"/>
    </source>
</evidence>
<dbReference type="InterPro" id="IPR044925">
    <property type="entry name" value="His-Me_finger_sf"/>
</dbReference>
<comment type="caution">
    <text evidence="2">The sequence shown here is derived from an EMBL/GenBank/DDBJ whole genome shotgun (WGS) entry which is preliminary data.</text>
</comment>